<gene>
    <name evidence="2" type="ORF">S03H2_31829</name>
</gene>
<proteinExistence type="predicted"/>
<evidence type="ECO:0000256" key="1">
    <source>
        <dbReference type="SAM" id="MobiDB-lite"/>
    </source>
</evidence>
<organism evidence="2">
    <name type="scientific">marine sediment metagenome</name>
    <dbReference type="NCBI Taxonomy" id="412755"/>
    <lineage>
        <taxon>unclassified sequences</taxon>
        <taxon>metagenomes</taxon>
        <taxon>ecological metagenomes</taxon>
    </lineage>
</organism>
<name>X1H2J6_9ZZZZ</name>
<feature type="region of interest" description="Disordered" evidence="1">
    <location>
        <begin position="21"/>
        <end position="40"/>
    </location>
</feature>
<comment type="caution">
    <text evidence="2">The sequence shown here is derived from an EMBL/GenBank/DDBJ whole genome shotgun (WGS) entry which is preliminary data.</text>
</comment>
<evidence type="ECO:0000313" key="2">
    <source>
        <dbReference type="EMBL" id="GAH51335.1"/>
    </source>
</evidence>
<accession>X1H2J6</accession>
<dbReference type="AlphaFoldDB" id="X1H2J6"/>
<dbReference type="EMBL" id="BARU01019322">
    <property type="protein sequence ID" value="GAH51335.1"/>
    <property type="molecule type" value="Genomic_DNA"/>
</dbReference>
<protein>
    <submittedName>
        <fullName evidence="2">Uncharacterized protein</fullName>
    </submittedName>
</protein>
<reference evidence="2" key="1">
    <citation type="journal article" date="2014" name="Front. Microbiol.">
        <title>High frequency of phylogenetically diverse reductive dehalogenase-homologous genes in deep subseafloor sedimentary metagenomes.</title>
        <authorList>
            <person name="Kawai M."/>
            <person name="Futagami T."/>
            <person name="Toyoda A."/>
            <person name="Takaki Y."/>
            <person name="Nishi S."/>
            <person name="Hori S."/>
            <person name="Arai W."/>
            <person name="Tsubouchi T."/>
            <person name="Morono Y."/>
            <person name="Uchiyama I."/>
            <person name="Ito T."/>
            <person name="Fujiyama A."/>
            <person name="Inagaki F."/>
            <person name="Takami H."/>
        </authorList>
    </citation>
    <scope>NUCLEOTIDE SEQUENCE</scope>
    <source>
        <strain evidence="2">Expedition CK06-06</strain>
    </source>
</reference>
<sequence>MSLKDEQKVMKELNDLLYPKINKEARMPKKKTEKKAAPKKEVKEYQKKEVLTKLYPKMSAGAISRKYGVTRGSILSQLRKHEIKITTKTSPKVGQHRDDINRSYHKKEYLEKQLKSGKTIHGIAMACNTSFGQVKHMVEKHGLVEVAEKQKQLKKKMEKVLPKKEPAIVKKEETPEAKLARVKKTIKKEKQEK</sequence>